<feature type="transmembrane region" description="Helical" evidence="4">
    <location>
        <begin position="375"/>
        <end position="394"/>
    </location>
</feature>
<dbReference type="PANTHER" id="PTHR11360">
    <property type="entry name" value="MONOCARBOXYLATE TRANSPORTER"/>
    <property type="match status" value="1"/>
</dbReference>
<dbReference type="InterPro" id="IPR020846">
    <property type="entry name" value="MFS_dom"/>
</dbReference>
<dbReference type="PROSITE" id="PS50850">
    <property type="entry name" value="MFS"/>
    <property type="match status" value="1"/>
</dbReference>
<feature type="transmembrane region" description="Helical" evidence="4">
    <location>
        <begin position="132"/>
        <end position="152"/>
    </location>
</feature>
<feature type="transmembrane region" description="Helical" evidence="4">
    <location>
        <begin position="285"/>
        <end position="303"/>
    </location>
</feature>
<feature type="transmembrane region" description="Helical" evidence="4">
    <location>
        <begin position="100"/>
        <end position="123"/>
    </location>
</feature>
<feature type="transmembrane region" description="Helical" evidence="4">
    <location>
        <begin position="309"/>
        <end position="337"/>
    </location>
</feature>
<dbReference type="OrthoDB" id="3199327at2"/>
<evidence type="ECO:0000256" key="3">
    <source>
        <dbReference type="ARBA" id="ARBA00023136"/>
    </source>
</evidence>
<dbReference type="RefSeq" id="WP_101520621.1">
    <property type="nucleotide sequence ID" value="NZ_PKLZ01000003.1"/>
</dbReference>
<evidence type="ECO:0000313" key="6">
    <source>
        <dbReference type="EMBL" id="PLW83021.1"/>
    </source>
</evidence>
<dbReference type="PANTHER" id="PTHR11360:SF290">
    <property type="entry name" value="MONOCARBOXYLATE MFS PERMEASE"/>
    <property type="match status" value="1"/>
</dbReference>
<dbReference type="SUPFAM" id="SSF103473">
    <property type="entry name" value="MFS general substrate transporter"/>
    <property type="match status" value="1"/>
</dbReference>
<gene>
    <name evidence="6" type="ORF">CWI75_06225</name>
</gene>
<dbReference type="AlphaFoldDB" id="A0A2N5Y3Q2"/>
<dbReference type="GO" id="GO:0022857">
    <property type="term" value="F:transmembrane transporter activity"/>
    <property type="evidence" value="ECO:0007669"/>
    <property type="project" value="InterPro"/>
</dbReference>
<dbReference type="InterPro" id="IPR011701">
    <property type="entry name" value="MFS"/>
</dbReference>
<keyword evidence="3 4" id="KW-0472">Membrane</keyword>
<dbReference type="Gene3D" id="1.20.1250.20">
    <property type="entry name" value="MFS general substrate transporter like domains"/>
    <property type="match status" value="2"/>
</dbReference>
<keyword evidence="7" id="KW-1185">Reference proteome</keyword>
<feature type="transmembrane region" description="Helical" evidence="4">
    <location>
        <begin position="221"/>
        <end position="243"/>
    </location>
</feature>
<evidence type="ECO:0000256" key="2">
    <source>
        <dbReference type="ARBA" id="ARBA00022989"/>
    </source>
</evidence>
<feature type="transmembrane region" description="Helical" evidence="4">
    <location>
        <begin position="5"/>
        <end position="24"/>
    </location>
</feature>
<evidence type="ECO:0000313" key="7">
    <source>
        <dbReference type="Proteomes" id="UP000234845"/>
    </source>
</evidence>
<evidence type="ECO:0000256" key="4">
    <source>
        <dbReference type="SAM" id="Phobius"/>
    </source>
</evidence>
<proteinExistence type="predicted"/>
<name>A0A2N5Y3Q2_9GAMM</name>
<feature type="transmembrane region" description="Helical" evidence="4">
    <location>
        <begin position="44"/>
        <end position="66"/>
    </location>
</feature>
<evidence type="ECO:0000259" key="5">
    <source>
        <dbReference type="PROSITE" id="PS50850"/>
    </source>
</evidence>
<feature type="transmembrane region" description="Helical" evidence="4">
    <location>
        <begin position="73"/>
        <end position="94"/>
    </location>
</feature>
<dbReference type="Proteomes" id="UP000234845">
    <property type="component" value="Unassembled WGS sequence"/>
</dbReference>
<evidence type="ECO:0000256" key="1">
    <source>
        <dbReference type="ARBA" id="ARBA00022692"/>
    </source>
</evidence>
<sequence length="404" mass="42083">MFYGWFLVGVAFVVMMVSSGAIMYSYSVVAVPLGEAFESSRMAMMLGITAMTLAGGVLSPFLGGMIDRGSLRLMMLLGAVGLALGYVLLSLTTASWQVPIVYALFMALGMNLLGPLTASTLLARWFTRKRGLVLGIAAVGTSVGGFLLPPLIQWLIDSFAWRDALRILGIGSLLVTLPAVWLVVNRPEDKGLSPDGDSPPPDVGTPPPQISTAALLRERNFWLVALVMSLLFGVYTALLSNLVPFALDTGADAEGAALLISVLALAGIAGKLGFGAIADRVDLRVGLGSAILLIIFGLAAYLLGDSYTVLLLGSGALGLAAGGMLPVWGALLAVLFGAPSYGRVMGLMGPVIMPLTLMGPPLAGMVHDATGSYSGAFAGFIVVLLVGLSLLPFIRMRTYGQPVF</sequence>
<organism evidence="6 7">
    <name type="scientific">Kineobactrum sediminis</name>
    <dbReference type="NCBI Taxonomy" id="1905677"/>
    <lineage>
        <taxon>Bacteria</taxon>
        <taxon>Pseudomonadati</taxon>
        <taxon>Pseudomonadota</taxon>
        <taxon>Gammaproteobacteria</taxon>
        <taxon>Cellvibrionales</taxon>
        <taxon>Halieaceae</taxon>
        <taxon>Kineobactrum</taxon>
    </lineage>
</organism>
<dbReference type="EMBL" id="PKLZ01000003">
    <property type="protein sequence ID" value="PLW83021.1"/>
    <property type="molecule type" value="Genomic_DNA"/>
</dbReference>
<comment type="caution">
    <text evidence="6">The sequence shown here is derived from an EMBL/GenBank/DDBJ whole genome shotgun (WGS) entry which is preliminary data.</text>
</comment>
<dbReference type="Pfam" id="PF07690">
    <property type="entry name" value="MFS_1"/>
    <property type="match status" value="1"/>
</dbReference>
<protein>
    <recommendedName>
        <fullName evidence="5">Major facilitator superfamily (MFS) profile domain-containing protein</fullName>
    </recommendedName>
</protein>
<reference evidence="7" key="1">
    <citation type="submission" date="2017-11" db="EMBL/GenBank/DDBJ databases">
        <title>The draft genome sequence of Chromatocurvus sp. F02.</title>
        <authorList>
            <person name="Du Z.-J."/>
            <person name="Chang Y.-Q."/>
        </authorList>
    </citation>
    <scope>NUCLEOTIDE SEQUENCE [LARGE SCALE GENOMIC DNA]</scope>
    <source>
        <strain evidence="7">F02</strain>
    </source>
</reference>
<feature type="transmembrane region" description="Helical" evidence="4">
    <location>
        <begin position="164"/>
        <end position="184"/>
    </location>
</feature>
<keyword evidence="1 4" id="KW-0812">Transmembrane</keyword>
<dbReference type="InterPro" id="IPR050327">
    <property type="entry name" value="Proton-linked_MCT"/>
</dbReference>
<feature type="transmembrane region" description="Helical" evidence="4">
    <location>
        <begin position="255"/>
        <end position="278"/>
    </location>
</feature>
<feature type="transmembrane region" description="Helical" evidence="4">
    <location>
        <begin position="344"/>
        <end position="363"/>
    </location>
</feature>
<dbReference type="InterPro" id="IPR036259">
    <property type="entry name" value="MFS_trans_sf"/>
</dbReference>
<accession>A0A2N5Y3Q2</accession>
<keyword evidence="2 4" id="KW-1133">Transmembrane helix</keyword>
<feature type="domain" description="Major facilitator superfamily (MFS) profile" evidence="5">
    <location>
        <begin position="1"/>
        <end position="399"/>
    </location>
</feature>